<organism evidence="13 14">
    <name type="scientific">Zhouia amylolytica AD3</name>
    <dbReference type="NCBI Taxonomy" id="1286632"/>
    <lineage>
        <taxon>Bacteria</taxon>
        <taxon>Pseudomonadati</taxon>
        <taxon>Bacteroidota</taxon>
        <taxon>Flavobacteriia</taxon>
        <taxon>Flavobacteriales</taxon>
        <taxon>Flavobacteriaceae</taxon>
        <taxon>Zhouia</taxon>
    </lineage>
</organism>
<dbReference type="PATRIC" id="fig|1286632.3.peg.2844"/>
<reference evidence="14" key="1">
    <citation type="submission" date="2013-11" db="EMBL/GenBank/DDBJ databases">
        <title>Draft genome sequence from a member of Zhouia, isolated tidal flat.</title>
        <authorList>
            <person name="Jin H."/>
            <person name="Jeon C.O."/>
        </authorList>
    </citation>
    <scope>NUCLEOTIDE SEQUENCE [LARGE SCALE GENOMIC DNA]</scope>
    <source>
        <strain evidence="14">AD3</strain>
    </source>
</reference>
<dbReference type="Pfam" id="PF00593">
    <property type="entry name" value="TonB_dep_Rec_b-barrel"/>
    <property type="match status" value="1"/>
</dbReference>
<proteinExistence type="inferred from homology"/>
<comment type="caution">
    <text evidence="13">The sequence shown here is derived from an EMBL/GenBank/DDBJ whole genome shotgun (WGS) entry which is preliminary data.</text>
</comment>
<dbReference type="Proteomes" id="UP000018850">
    <property type="component" value="Unassembled WGS sequence"/>
</dbReference>
<dbReference type="Gene3D" id="2.60.40.1120">
    <property type="entry name" value="Carboxypeptidase-like, regulatory domain"/>
    <property type="match status" value="1"/>
</dbReference>
<protein>
    <recommendedName>
        <fullName evidence="12">Secretin/TonB short N-terminal domain-containing protein</fullName>
    </recommendedName>
</protein>
<dbReference type="InterPro" id="IPR036942">
    <property type="entry name" value="Beta-barrel_TonB_sf"/>
</dbReference>
<evidence type="ECO:0000313" key="14">
    <source>
        <dbReference type="Proteomes" id="UP000018850"/>
    </source>
</evidence>
<keyword evidence="4" id="KW-0406">Ion transport</keyword>
<dbReference type="SMART" id="SM00965">
    <property type="entry name" value="STN"/>
    <property type="match status" value="1"/>
</dbReference>
<dbReference type="InterPro" id="IPR008969">
    <property type="entry name" value="CarboxyPept-like_regulatory"/>
</dbReference>
<evidence type="ECO:0000256" key="8">
    <source>
        <dbReference type="ARBA" id="ARBA00023136"/>
    </source>
</evidence>
<evidence type="ECO:0000256" key="11">
    <source>
        <dbReference type="RuleBase" id="RU003357"/>
    </source>
</evidence>
<comment type="similarity">
    <text evidence="10 11">Belongs to the TonB-dependent receptor family.</text>
</comment>
<keyword evidence="4" id="KW-0410">Iron transport</keyword>
<dbReference type="SUPFAM" id="SSF49464">
    <property type="entry name" value="Carboxypeptidase regulatory domain-like"/>
    <property type="match status" value="1"/>
</dbReference>
<keyword evidence="14" id="KW-1185">Reference proteome</keyword>
<feature type="domain" description="Secretin/TonB short N-terminal" evidence="12">
    <location>
        <begin position="63"/>
        <end position="114"/>
    </location>
</feature>
<dbReference type="InterPro" id="IPR011662">
    <property type="entry name" value="Secretin/TonB_short_N"/>
</dbReference>
<sequence>MKKRRLLFSKIHMLRIMKIYAILLCVTLSKIFASEAFAQSISLSVNNEELKTVLSSIEEKSGYSFFYNSSIIDVKKRISISVENTELEEVMNLLFTKSPIDYSFVRNQIILFPKGKPELKQKFTDLLTSRYSELSSLAPQKINDQIVARMQQSITGVVTDSEGLPLAGVTIMVKGTTNGTSTDFNGKFAINTSASNPVLVFSYVGFATQEVAVNNQTEINISLVENTSELDEVVVVGYGTKKKINLTDAVADVNMDKEIGERPVASVNQMLQGAIANFNVSTNSSGGEPGSTTNLNIRGAGTLTGNGGTPYILLDGVPITVGQMNSINPYDVESVSVLKDAASASIYGSRGAYGVILITTKRGKAGRISVEYSGNIAFASPTSLPESSNSLDFARAYNDAATNGGATPLFDDEEIQRIQDYLAGNITDETQPNVSGTNWMYYTDGYANNDWYDIMYKDYAPRQQHKLGVNGGTEKTTFYLSGNYYNQLGNLEYADDEYDRYNFTLNLNTEAIDWLRFDISSKYTREHTLLPSGGFGNYDKNIIYHQISRMWPVNPLYAPDGTIVNSDVKRIQDSGNTNNYTNNTILQGAVELEPITDWVTRMSYNYHLTNANSERIELRNYIPLPDGTSNNVGYNPDEIIRSFSENTNKLFNITTNYKKSIGNHNIDLLLGYEQREVKYTGLTGRKSELVTENVPTISTAVGDDIADDALSQYSTRGFFYSLSYNYKDKFLLSGKTRIDESSFFREGKRRGVFPSVSAGYVISQEDFWSSIKNTVNTLKFRGSWGQLGNHDPALANRFQEFLNVGNGSYLLNGARPNVVYLGSLVSPNLTWETVTSIDFGLDAALFNNKLNMTFDWFSRTTSDMIGPVEALPSLLGASAPQENNAELRTEGWELSLKWRDQIGQVSYRIGVNIGDNKTKVVSFNNPTNIFSTYREGQMLGEIWGHETVGYFQSDEDVANAADQSYYFSTWGPGDIQYADLNGDGVINIGDNTTDNPGDRKIIGNSTPRYNYGINAGLTWKGFDLSVLFQGVGKRDYMFGTGANLFWGFRGNQWQNSITKTSLDYWTPENTDAYYPKPYMGGQHVKNTRSQTKYLQDASYIRLKNVQLSYSLPTSLINEIGLTRAQVYFSGENLFTITDLHENFDPEALGGAWGNGKIYPLQRVLSFGVNLGL</sequence>
<evidence type="ECO:0000259" key="12">
    <source>
        <dbReference type="SMART" id="SM00965"/>
    </source>
</evidence>
<evidence type="ECO:0000313" key="13">
    <source>
        <dbReference type="EMBL" id="ETN94044.1"/>
    </source>
</evidence>
<dbReference type="STRING" id="376730.SAMN04487906_0462"/>
<keyword evidence="8 10" id="KW-0472">Membrane</keyword>
<dbReference type="InterPro" id="IPR012910">
    <property type="entry name" value="Plug_dom"/>
</dbReference>
<dbReference type="InterPro" id="IPR000531">
    <property type="entry name" value="Beta-barrel_TonB"/>
</dbReference>
<dbReference type="Gene3D" id="2.40.170.20">
    <property type="entry name" value="TonB-dependent receptor, beta-barrel domain"/>
    <property type="match status" value="1"/>
</dbReference>
<dbReference type="NCBIfam" id="TIGR04057">
    <property type="entry name" value="SusC_RagA_signa"/>
    <property type="match status" value="1"/>
</dbReference>
<dbReference type="InterPro" id="IPR037066">
    <property type="entry name" value="Plug_dom_sf"/>
</dbReference>
<name>W2UJB2_9FLAO</name>
<dbReference type="eggNOG" id="COG1629">
    <property type="taxonomic scope" value="Bacteria"/>
</dbReference>
<evidence type="ECO:0000256" key="7">
    <source>
        <dbReference type="ARBA" id="ARBA00023077"/>
    </source>
</evidence>
<evidence type="ECO:0000256" key="3">
    <source>
        <dbReference type="ARBA" id="ARBA00022452"/>
    </source>
</evidence>
<keyword evidence="5 10" id="KW-0812">Transmembrane</keyword>
<dbReference type="RefSeq" id="WP_082436179.1">
    <property type="nucleotide sequence ID" value="NZ_AYXY01000026.1"/>
</dbReference>
<keyword evidence="6" id="KW-0408">Iron</keyword>
<keyword evidence="2 10" id="KW-0813">Transport</keyword>
<dbReference type="FunFam" id="2.60.40.1120:FF:000003">
    <property type="entry name" value="Outer membrane protein Omp121"/>
    <property type="match status" value="1"/>
</dbReference>
<dbReference type="NCBIfam" id="TIGR04056">
    <property type="entry name" value="OMP_RagA_SusC"/>
    <property type="match status" value="1"/>
</dbReference>
<reference evidence="13 14" key="2">
    <citation type="journal article" date="2016" name="Genome Announc.">
        <title>Draft Genome Sequence of Zhouia amylolytica AD3, Isolated from Tidal Flat Sediment.</title>
        <authorList>
            <person name="Jia B."/>
            <person name="Jin H.M."/>
            <person name="Lee H.J."/>
            <person name="Jeon C.O."/>
        </authorList>
    </citation>
    <scope>NUCLEOTIDE SEQUENCE [LARGE SCALE GENOMIC DNA]</scope>
    <source>
        <strain evidence="13 14">AD3</strain>
    </source>
</reference>
<keyword evidence="9 10" id="KW-0998">Cell outer membrane</keyword>
<dbReference type="PROSITE" id="PS52016">
    <property type="entry name" value="TONB_DEPENDENT_REC_3"/>
    <property type="match status" value="1"/>
</dbReference>
<comment type="subcellular location">
    <subcellularLocation>
        <location evidence="1 10">Cell outer membrane</location>
        <topology evidence="1 10">Multi-pass membrane protein</topology>
    </subcellularLocation>
</comment>
<evidence type="ECO:0000256" key="9">
    <source>
        <dbReference type="ARBA" id="ARBA00023237"/>
    </source>
</evidence>
<accession>W2UJB2</accession>
<gene>
    <name evidence="13" type="ORF">P278_28480</name>
</gene>
<dbReference type="Pfam" id="PF07660">
    <property type="entry name" value="STN"/>
    <property type="match status" value="1"/>
</dbReference>
<dbReference type="InterPro" id="IPR039426">
    <property type="entry name" value="TonB-dep_rcpt-like"/>
</dbReference>
<dbReference type="Pfam" id="PF07715">
    <property type="entry name" value="Plug"/>
    <property type="match status" value="1"/>
</dbReference>
<dbReference type="EMBL" id="AYXY01000026">
    <property type="protein sequence ID" value="ETN94044.1"/>
    <property type="molecule type" value="Genomic_DNA"/>
</dbReference>
<evidence type="ECO:0000256" key="1">
    <source>
        <dbReference type="ARBA" id="ARBA00004571"/>
    </source>
</evidence>
<keyword evidence="3 10" id="KW-1134">Transmembrane beta strand</keyword>
<dbReference type="Gene3D" id="3.55.50.30">
    <property type="match status" value="1"/>
</dbReference>
<evidence type="ECO:0000256" key="4">
    <source>
        <dbReference type="ARBA" id="ARBA00022496"/>
    </source>
</evidence>
<evidence type="ECO:0000256" key="6">
    <source>
        <dbReference type="ARBA" id="ARBA00023004"/>
    </source>
</evidence>
<evidence type="ECO:0000256" key="5">
    <source>
        <dbReference type="ARBA" id="ARBA00022692"/>
    </source>
</evidence>
<evidence type="ECO:0000256" key="2">
    <source>
        <dbReference type="ARBA" id="ARBA00022448"/>
    </source>
</evidence>
<dbReference type="InterPro" id="IPR023996">
    <property type="entry name" value="TonB-dep_OMP_SusC/RagA"/>
</dbReference>
<keyword evidence="7 11" id="KW-0798">TonB box</keyword>
<dbReference type="GO" id="GO:0009279">
    <property type="term" value="C:cell outer membrane"/>
    <property type="evidence" value="ECO:0007669"/>
    <property type="project" value="UniProtKB-SubCell"/>
</dbReference>
<dbReference type="Pfam" id="PF13715">
    <property type="entry name" value="CarbopepD_reg_2"/>
    <property type="match status" value="1"/>
</dbReference>
<evidence type="ECO:0000256" key="10">
    <source>
        <dbReference type="PROSITE-ProRule" id="PRU01360"/>
    </source>
</evidence>
<dbReference type="GO" id="GO:0006826">
    <property type="term" value="P:iron ion transport"/>
    <property type="evidence" value="ECO:0007669"/>
    <property type="project" value="UniProtKB-KW"/>
</dbReference>
<dbReference type="Gene3D" id="2.170.130.10">
    <property type="entry name" value="TonB-dependent receptor, plug domain"/>
    <property type="match status" value="1"/>
</dbReference>
<dbReference type="SUPFAM" id="SSF56935">
    <property type="entry name" value="Porins"/>
    <property type="match status" value="1"/>
</dbReference>
<dbReference type="AlphaFoldDB" id="W2UJB2"/>
<dbReference type="InterPro" id="IPR023997">
    <property type="entry name" value="TonB-dep_OMP_SusC/RagA_CS"/>
</dbReference>